<comment type="caution">
    <text evidence="1">The sequence shown here is derived from an EMBL/GenBank/DDBJ whole genome shotgun (WGS) entry which is preliminary data.</text>
</comment>
<sequence length="70" mass="7438">MPEEKSTMDARRRFLSGASTQASSIYRGSEVRSGTVMALFAAATNRTAPLAITVGKIALSSKTLEGEEKC</sequence>
<organism evidence="1 2">
    <name type="scientific">Coniosporium tulheliwenetii</name>
    <dbReference type="NCBI Taxonomy" id="3383036"/>
    <lineage>
        <taxon>Eukaryota</taxon>
        <taxon>Fungi</taxon>
        <taxon>Dikarya</taxon>
        <taxon>Ascomycota</taxon>
        <taxon>Pezizomycotina</taxon>
        <taxon>Dothideomycetes</taxon>
        <taxon>Dothideomycetes incertae sedis</taxon>
        <taxon>Coniosporium</taxon>
    </lineage>
</organism>
<evidence type="ECO:0000313" key="1">
    <source>
        <dbReference type="EMBL" id="KAJ9645089.1"/>
    </source>
</evidence>
<evidence type="ECO:0000313" key="2">
    <source>
        <dbReference type="Proteomes" id="UP001172680"/>
    </source>
</evidence>
<gene>
    <name evidence="1" type="ORF">H2199_003093</name>
</gene>
<protein>
    <submittedName>
        <fullName evidence="1">Uncharacterized protein</fullName>
    </submittedName>
</protein>
<reference evidence="1" key="1">
    <citation type="submission" date="2022-10" db="EMBL/GenBank/DDBJ databases">
        <title>Culturing micro-colonial fungi from biological soil crusts in the Mojave desert and describing Neophaeococcomyces mojavensis, and introducing the new genera and species Taxawa tesnikishii.</title>
        <authorList>
            <person name="Kurbessoian T."/>
            <person name="Stajich J.E."/>
        </authorList>
    </citation>
    <scope>NUCLEOTIDE SEQUENCE</scope>
    <source>
        <strain evidence="1">JES_115</strain>
    </source>
</reference>
<dbReference type="EMBL" id="JAPDRP010000008">
    <property type="protein sequence ID" value="KAJ9645089.1"/>
    <property type="molecule type" value="Genomic_DNA"/>
</dbReference>
<keyword evidence="2" id="KW-1185">Reference proteome</keyword>
<proteinExistence type="predicted"/>
<name>A0ACC2ZC13_9PEZI</name>
<dbReference type="Proteomes" id="UP001172680">
    <property type="component" value="Unassembled WGS sequence"/>
</dbReference>
<accession>A0ACC2ZC13</accession>